<protein>
    <submittedName>
        <fullName evidence="2">Uncharacterized protein</fullName>
    </submittedName>
</protein>
<keyword evidence="3" id="KW-1185">Reference proteome</keyword>
<reference evidence="2 3" key="1">
    <citation type="submission" date="2021-06" db="EMBL/GenBank/DDBJ databases">
        <authorList>
            <person name="Palmer J.M."/>
        </authorList>
    </citation>
    <scope>NUCLEOTIDE SEQUENCE [LARGE SCALE GENOMIC DNA]</scope>
    <source>
        <strain evidence="2 3">MEX-2019</strain>
        <tissue evidence="2">Muscle</tissue>
    </source>
</reference>
<evidence type="ECO:0000313" key="3">
    <source>
        <dbReference type="Proteomes" id="UP001311232"/>
    </source>
</evidence>
<name>A0AAV9RXJ6_9TELE</name>
<dbReference type="AlphaFoldDB" id="A0AAV9RXJ6"/>
<evidence type="ECO:0000313" key="2">
    <source>
        <dbReference type="EMBL" id="KAK5613685.1"/>
    </source>
</evidence>
<comment type="caution">
    <text evidence="2">The sequence shown here is derived from an EMBL/GenBank/DDBJ whole genome shotgun (WGS) entry which is preliminary data.</text>
</comment>
<feature type="region of interest" description="Disordered" evidence="1">
    <location>
        <begin position="57"/>
        <end position="83"/>
    </location>
</feature>
<evidence type="ECO:0000256" key="1">
    <source>
        <dbReference type="SAM" id="MobiDB-lite"/>
    </source>
</evidence>
<dbReference type="Proteomes" id="UP001311232">
    <property type="component" value="Unassembled WGS sequence"/>
</dbReference>
<dbReference type="EMBL" id="JAHHUM010001194">
    <property type="protein sequence ID" value="KAK5613685.1"/>
    <property type="molecule type" value="Genomic_DNA"/>
</dbReference>
<gene>
    <name evidence="2" type="ORF">CRENBAI_017625</name>
</gene>
<organism evidence="2 3">
    <name type="scientific">Crenichthys baileyi</name>
    <name type="common">White River springfish</name>
    <dbReference type="NCBI Taxonomy" id="28760"/>
    <lineage>
        <taxon>Eukaryota</taxon>
        <taxon>Metazoa</taxon>
        <taxon>Chordata</taxon>
        <taxon>Craniata</taxon>
        <taxon>Vertebrata</taxon>
        <taxon>Euteleostomi</taxon>
        <taxon>Actinopterygii</taxon>
        <taxon>Neopterygii</taxon>
        <taxon>Teleostei</taxon>
        <taxon>Neoteleostei</taxon>
        <taxon>Acanthomorphata</taxon>
        <taxon>Ovalentaria</taxon>
        <taxon>Atherinomorphae</taxon>
        <taxon>Cyprinodontiformes</taxon>
        <taxon>Goodeidae</taxon>
        <taxon>Crenichthys</taxon>
    </lineage>
</organism>
<sequence length="149" mass="15933">MVELQMVSPNQSIWIGVCQPESIASVQVNVYKITQNEKVFVCGVNDCVAAGVAITSSKRGSHDPVSGGSGVSERRLTDNPKREASCVPSQLDLSSFLPSLSLSLLCDPSFLCFSCSPLHCLSLALFSSPVIPSSFPHPFSTHPLFHPIS</sequence>
<accession>A0AAV9RXJ6</accession>
<proteinExistence type="predicted"/>
<feature type="compositionally biased region" description="Basic and acidic residues" evidence="1">
    <location>
        <begin position="72"/>
        <end position="83"/>
    </location>
</feature>